<accession>A0A6B1D7Q6</accession>
<keyword evidence="1" id="KW-0812">Transmembrane</keyword>
<feature type="transmembrane region" description="Helical" evidence="1">
    <location>
        <begin position="119"/>
        <end position="142"/>
    </location>
</feature>
<reference evidence="2" key="1">
    <citation type="submission" date="2019-09" db="EMBL/GenBank/DDBJ databases">
        <title>Characterisation of the sponge microbiome using genome-centric metagenomics.</title>
        <authorList>
            <person name="Engelberts J.P."/>
            <person name="Robbins S.J."/>
            <person name="De Goeij J.M."/>
            <person name="Aranda M."/>
            <person name="Bell S.C."/>
            <person name="Webster N.S."/>
        </authorList>
    </citation>
    <scope>NUCLEOTIDE SEQUENCE</scope>
    <source>
        <strain evidence="2">SB0661_bin_32</strain>
    </source>
</reference>
<proteinExistence type="predicted"/>
<comment type="caution">
    <text evidence="2">The sequence shown here is derived from an EMBL/GenBank/DDBJ whole genome shotgun (WGS) entry which is preliminary data.</text>
</comment>
<feature type="transmembrane region" description="Helical" evidence="1">
    <location>
        <begin position="45"/>
        <end position="69"/>
    </location>
</feature>
<feature type="transmembrane region" description="Helical" evidence="1">
    <location>
        <begin position="20"/>
        <end position="39"/>
    </location>
</feature>
<keyword evidence="1" id="KW-0472">Membrane</keyword>
<dbReference type="InterPro" id="IPR056926">
    <property type="entry name" value="FLQE3_permease"/>
</dbReference>
<dbReference type="EMBL" id="VXMH01000053">
    <property type="protein sequence ID" value="MYC95355.1"/>
    <property type="molecule type" value="Genomic_DNA"/>
</dbReference>
<evidence type="ECO:0000256" key="1">
    <source>
        <dbReference type="SAM" id="Phobius"/>
    </source>
</evidence>
<organism evidence="2">
    <name type="scientific">Caldilineaceae bacterium SB0661_bin_32</name>
    <dbReference type="NCBI Taxonomy" id="2605255"/>
    <lineage>
        <taxon>Bacteria</taxon>
        <taxon>Bacillati</taxon>
        <taxon>Chloroflexota</taxon>
        <taxon>Caldilineae</taxon>
        <taxon>Caldilineales</taxon>
        <taxon>Caldilineaceae</taxon>
    </lineage>
</organism>
<feature type="transmembrane region" description="Helical" evidence="1">
    <location>
        <begin position="154"/>
        <end position="178"/>
    </location>
</feature>
<keyword evidence="1" id="KW-1133">Transmembrane helix</keyword>
<gene>
    <name evidence="2" type="ORF">F4X14_10310</name>
</gene>
<feature type="transmembrane region" description="Helical" evidence="1">
    <location>
        <begin position="198"/>
        <end position="219"/>
    </location>
</feature>
<evidence type="ECO:0000313" key="2">
    <source>
        <dbReference type="EMBL" id="MYC95355.1"/>
    </source>
</evidence>
<feature type="transmembrane region" description="Helical" evidence="1">
    <location>
        <begin position="90"/>
        <end position="113"/>
    </location>
</feature>
<sequence>MTRFLLLLRWETTIQFRQGIFYAAAFVAAVWILMLYWIPDAGIQPLLVSILFIDLGVFGFFFMPGLYYLEKNERVLEGLVVTPLRPWEYLIAKAAVLSVAAFAVGAAVTLLVYGAELNWLWFVLSMLAMSYPLSLLGFVIAARFNGISEYLLPGAFFLAVLQIPLLTYFDIVPGPLLYLLPSGPGMILLTASFDHAPLWQLIFALLYSALLCVAGTRWAQNALQQVVARQVGS</sequence>
<dbReference type="AlphaFoldDB" id="A0A6B1D7Q6"/>
<name>A0A6B1D7Q6_9CHLR</name>
<dbReference type="Pfam" id="PF24686">
    <property type="entry name" value="FLQE3_permease"/>
    <property type="match status" value="1"/>
</dbReference>
<protein>
    <submittedName>
        <fullName evidence="2">ABC transporter permease</fullName>
    </submittedName>
</protein>